<dbReference type="HOGENOM" id="CLU_2479769_0_0_5"/>
<protein>
    <submittedName>
        <fullName evidence="1">Uncharacterized protein</fullName>
    </submittedName>
</protein>
<gene>
    <name evidence="1" type="ORF">METD_I4419</name>
</gene>
<dbReference type="AlphaFoldDB" id="C7CFB3"/>
<evidence type="ECO:0000313" key="2">
    <source>
        <dbReference type="Proteomes" id="UP000008070"/>
    </source>
</evidence>
<accession>C7CFB3</accession>
<proteinExistence type="predicted"/>
<dbReference type="EMBL" id="FP103042">
    <property type="protein sequence ID" value="CAX26047.1"/>
    <property type="molecule type" value="Genomic_DNA"/>
</dbReference>
<dbReference type="KEGG" id="mdi:METDI4419"/>
<organism evidence="1 2">
    <name type="scientific">Methylorubrum extorquens (strain DSM 6343 / CIP 106787 / DM4)</name>
    <name type="common">Methylobacterium extorquens</name>
    <dbReference type="NCBI Taxonomy" id="661410"/>
    <lineage>
        <taxon>Bacteria</taxon>
        <taxon>Pseudomonadati</taxon>
        <taxon>Pseudomonadota</taxon>
        <taxon>Alphaproteobacteria</taxon>
        <taxon>Hyphomicrobiales</taxon>
        <taxon>Methylobacteriaceae</taxon>
        <taxon>Methylorubrum</taxon>
    </lineage>
</organism>
<reference evidence="2" key="1">
    <citation type="journal article" date="2009" name="PLoS ONE">
        <title>Methylobacterium genome sequences: a reference blueprint to investigate microbial metabolism of C1 compounds from natural and industrial sources.</title>
        <authorList>
            <person name="Vuilleumier S."/>
            <person name="Chistoserdova L."/>
            <person name="Lee M.-C."/>
            <person name="Bringel F."/>
            <person name="Lajus A."/>
            <person name="Zhou Y."/>
            <person name="Gourion B."/>
            <person name="Barbe V."/>
            <person name="Chang J."/>
            <person name="Cruveiller S."/>
            <person name="Dossat C."/>
            <person name="Gillett W."/>
            <person name="Gruffaz C."/>
            <person name="Haugen E."/>
            <person name="Hourcade E."/>
            <person name="Levy R."/>
            <person name="Mangenot S."/>
            <person name="Muller E."/>
            <person name="Nadalig T."/>
            <person name="Pagni M."/>
            <person name="Penny C."/>
            <person name="Peyraud R."/>
            <person name="Robinson D.G."/>
            <person name="Roche D."/>
            <person name="Rouy Z."/>
            <person name="Saenampechek C."/>
            <person name="Salvignol G."/>
            <person name="Vallenet D."/>
            <person name="Wu Z."/>
            <person name="Marx C.J."/>
            <person name="Vorholt J.A."/>
            <person name="Olson M.V."/>
            <person name="Kaul R."/>
            <person name="Weissenbach J."/>
            <person name="Medigue C."/>
            <person name="Lidstrom M.E."/>
        </authorList>
    </citation>
    <scope>NUCLEOTIDE SEQUENCE [LARGE SCALE GENOMIC DNA]</scope>
    <source>
        <strain evidence="2">DSM 6343 / CIP 106787 / DM4</strain>
    </source>
</reference>
<name>C7CFB3_METED</name>
<dbReference type="Proteomes" id="UP000008070">
    <property type="component" value="Chromosome"/>
</dbReference>
<evidence type="ECO:0000313" key="1">
    <source>
        <dbReference type="EMBL" id="CAX26047.1"/>
    </source>
</evidence>
<sequence>MERNCKLVLVECAAMDVDGIAGAPGSYIGLATGRRVGRLPDDLVLGLGLDEMASCIRKSSTPRNCVRRLKAASASKWARRRNRRHSL</sequence>